<accession>A0A0B7BYX7</accession>
<feature type="non-terminal residue" evidence="1">
    <location>
        <position position="1"/>
    </location>
</feature>
<proteinExistence type="predicted"/>
<sequence>VIQYCARLYLLMITLETDHKATAVWLNEWESQEMLQMAGCSTRGHRCSHHEICFHTIQATTSLIRVMVLTCIL</sequence>
<dbReference type="EMBL" id="HACG01050696">
    <property type="protein sequence ID" value="CEK97561.1"/>
    <property type="molecule type" value="Transcribed_RNA"/>
</dbReference>
<protein>
    <submittedName>
        <fullName evidence="1">Uncharacterized protein</fullName>
    </submittedName>
</protein>
<gene>
    <name evidence="1" type="primary">ORF216188</name>
</gene>
<name>A0A0B7BYX7_9EUPU</name>
<organism evidence="1">
    <name type="scientific">Arion vulgaris</name>
    <dbReference type="NCBI Taxonomy" id="1028688"/>
    <lineage>
        <taxon>Eukaryota</taxon>
        <taxon>Metazoa</taxon>
        <taxon>Spiralia</taxon>
        <taxon>Lophotrochozoa</taxon>
        <taxon>Mollusca</taxon>
        <taxon>Gastropoda</taxon>
        <taxon>Heterobranchia</taxon>
        <taxon>Euthyneura</taxon>
        <taxon>Panpulmonata</taxon>
        <taxon>Eupulmonata</taxon>
        <taxon>Stylommatophora</taxon>
        <taxon>Helicina</taxon>
        <taxon>Arionoidea</taxon>
        <taxon>Arionidae</taxon>
        <taxon>Arion</taxon>
    </lineage>
</organism>
<dbReference type="AlphaFoldDB" id="A0A0B7BYX7"/>
<evidence type="ECO:0000313" key="1">
    <source>
        <dbReference type="EMBL" id="CEK97561.1"/>
    </source>
</evidence>
<reference evidence="1" key="1">
    <citation type="submission" date="2014-12" db="EMBL/GenBank/DDBJ databases">
        <title>Insight into the proteome of Arion vulgaris.</title>
        <authorList>
            <person name="Aradska J."/>
            <person name="Bulat T."/>
            <person name="Smidak R."/>
            <person name="Sarate P."/>
            <person name="Gangsoo J."/>
            <person name="Sialana F."/>
            <person name="Bilban M."/>
            <person name="Lubec G."/>
        </authorList>
    </citation>
    <scope>NUCLEOTIDE SEQUENCE</scope>
    <source>
        <tissue evidence="1">Skin</tissue>
    </source>
</reference>